<dbReference type="Proteomes" id="UP000236291">
    <property type="component" value="Unassembled WGS sequence"/>
</dbReference>
<dbReference type="EMBL" id="ASHM01084441">
    <property type="protein sequence ID" value="PNX61104.1"/>
    <property type="molecule type" value="Genomic_DNA"/>
</dbReference>
<sequence length="60" mass="6781">MSKQILQLMMEDAIDDWHLAPEADSLAPERGHCCTRDSVAPRCKHFQTPFTGTLYADSDE</sequence>
<organism evidence="1 2">
    <name type="scientific">Trifolium pratense</name>
    <name type="common">Red clover</name>
    <dbReference type="NCBI Taxonomy" id="57577"/>
    <lineage>
        <taxon>Eukaryota</taxon>
        <taxon>Viridiplantae</taxon>
        <taxon>Streptophyta</taxon>
        <taxon>Embryophyta</taxon>
        <taxon>Tracheophyta</taxon>
        <taxon>Spermatophyta</taxon>
        <taxon>Magnoliopsida</taxon>
        <taxon>eudicotyledons</taxon>
        <taxon>Gunneridae</taxon>
        <taxon>Pentapetalae</taxon>
        <taxon>rosids</taxon>
        <taxon>fabids</taxon>
        <taxon>Fabales</taxon>
        <taxon>Fabaceae</taxon>
        <taxon>Papilionoideae</taxon>
        <taxon>50 kb inversion clade</taxon>
        <taxon>NPAAA clade</taxon>
        <taxon>Hologalegina</taxon>
        <taxon>IRL clade</taxon>
        <taxon>Trifolieae</taxon>
        <taxon>Trifolium</taxon>
    </lineage>
</organism>
<accession>A0A2K3K491</accession>
<evidence type="ECO:0000313" key="1">
    <source>
        <dbReference type="EMBL" id="PNX61104.1"/>
    </source>
</evidence>
<protein>
    <submittedName>
        <fullName evidence="1">Uncharacterized protein</fullName>
    </submittedName>
</protein>
<reference evidence="1 2" key="2">
    <citation type="journal article" date="2017" name="Front. Plant Sci.">
        <title>Gene Classification and Mining of Molecular Markers Useful in Red Clover (Trifolium pratense) Breeding.</title>
        <authorList>
            <person name="Istvanek J."/>
            <person name="Dluhosova J."/>
            <person name="Dluhos P."/>
            <person name="Patkova L."/>
            <person name="Nedelnik J."/>
            <person name="Repkova J."/>
        </authorList>
    </citation>
    <scope>NUCLEOTIDE SEQUENCE [LARGE SCALE GENOMIC DNA]</scope>
    <source>
        <strain evidence="2">cv. Tatra</strain>
        <tissue evidence="1">Young leaves</tissue>
    </source>
</reference>
<name>A0A2K3K491_TRIPR</name>
<comment type="caution">
    <text evidence="1">The sequence shown here is derived from an EMBL/GenBank/DDBJ whole genome shotgun (WGS) entry which is preliminary data.</text>
</comment>
<proteinExistence type="predicted"/>
<gene>
    <name evidence="1" type="ORF">L195_g052282</name>
</gene>
<evidence type="ECO:0000313" key="2">
    <source>
        <dbReference type="Proteomes" id="UP000236291"/>
    </source>
</evidence>
<reference evidence="1 2" key="1">
    <citation type="journal article" date="2014" name="Am. J. Bot.">
        <title>Genome assembly and annotation for red clover (Trifolium pratense; Fabaceae).</title>
        <authorList>
            <person name="Istvanek J."/>
            <person name="Jaros M."/>
            <person name="Krenek A."/>
            <person name="Repkova J."/>
        </authorList>
    </citation>
    <scope>NUCLEOTIDE SEQUENCE [LARGE SCALE GENOMIC DNA]</scope>
    <source>
        <strain evidence="2">cv. Tatra</strain>
        <tissue evidence="1">Young leaves</tissue>
    </source>
</reference>
<dbReference type="AlphaFoldDB" id="A0A2K3K491"/>